<protein>
    <submittedName>
        <fullName evidence="3">NPL domain-containing protein</fullName>
    </submittedName>
</protein>
<evidence type="ECO:0000313" key="3">
    <source>
        <dbReference type="EMBL" id="WZN63907.1"/>
    </source>
</evidence>
<dbReference type="EMBL" id="CP151508">
    <property type="protein sequence ID" value="WZN63907.1"/>
    <property type="molecule type" value="Genomic_DNA"/>
</dbReference>
<dbReference type="Gene3D" id="2.60.120.340">
    <property type="entry name" value="Nucleoplasmin core domain"/>
    <property type="match status" value="1"/>
</dbReference>
<feature type="compositionally biased region" description="Acidic residues" evidence="1">
    <location>
        <begin position="171"/>
        <end position="197"/>
    </location>
</feature>
<feature type="compositionally biased region" description="Acidic residues" evidence="1">
    <location>
        <begin position="224"/>
        <end position="257"/>
    </location>
</feature>
<sequence length="361" mass="38836">MRGGGGTSREAQRQLRTRAEKVSMMMAGAPIFWGKSVGPGKELMVDIDYDEVVHLTQFALGAGAKNGERVVIQVENNEDEPVVLGTLICGTCDQFCADLMVGGGDLVRISHTSKKATVHITGYKQEDIFSDDESLDLPPLEGEELPEDELEDLRAQVKKHVKKNKEKGQDLLDEDFTDSDSDSDDSDSDSDSDDEDFGGNPSNFSSDDDDDDDEGLSSESMETGSEDSDDSDDGDSGDDDSEDDDSGSESESSEDEEDKLKKLKGRKRADSSPASPQTPKRSKTSDSAPSSAASTPGRTPVLGDAKSYEADLVNFLKQNGETSMAIIGTRVKKPSGVPKLKQFIVTRPGVFKRSGDKIGLA</sequence>
<evidence type="ECO:0000313" key="4">
    <source>
        <dbReference type="Proteomes" id="UP001472866"/>
    </source>
</evidence>
<dbReference type="Proteomes" id="UP001472866">
    <property type="component" value="Chromosome 08"/>
</dbReference>
<evidence type="ECO:0000259" key="2">
    <source>
        <dbReference type="Pfam" id="PF17800"/>
    </source>
</evidence>
<proteinExistence type="predicted"/>
<gene>
    <name evidence="3" type="ORF">HKI87_08g54600</name>
</gene>
<keyword evidence="4" id="KW-1185">Reference proteome</keyword>
<name>A0AAX4PC36_9CHLO</name>
<feature type="domain" description="Nucleoplasmin-like" evidence="2">
    <location>
        <begin position="32"/>
        <end position="123"/>
    </location>
</feature>
<feature type="region of interest" description="Disordered" evidence="1">
    <location>
        <begin position="161"/>
        <end position="303"/>
    </location>
</feature>
<organism evidence="3 4">
    <name type="scientific">Chloropicon roscoffensis</name>
    <dbReference type="NCBI Taxonomy" id="1461544"/>
    <lineage>
        <taxon>Eukaryota</taxon>
        <taxon>Viridiplantae</taxon>
        <taxon>Chlorophyta</taxon>
        <taxon>Chloropicophyceae</taxon>
        <taxon>Chloropicales</taxon>
        <taxon>Chloropicaceae</taxon>
        <taxon>Chloropicon</taxon>
    </lineage>
</organism>
<dbReference type="Pfam" id="PF17800">
    <property type="entry name" value="NPL"/>
    <property type="match status" value="1"/>
</dbReference>
<evidence type="ECO:0000256" key="1">
    <source>
        <dbReference type="SAM" id="MobiDB-lite"/>
    </source>
</evidence>
<reference evidence="3 4" key="1">
    <citation type="submission" date="2024-03" db="EMBL/GenBank/DDBJ databases">
        <title>Complete genome sequence of the green alga Chloropicon roscoffensis RCC1871.</title>
        <authorList>
            <person name="Lemieux C."/>
            <person name="Pombert J.-F."/>
            <person name="Otis C."/>
            <person name="Turmel M."/>
        </authorList>
    </citation>
    <scope>NUCLEOTIDE SEQUENCE [LARGE SCALE GENOMIC DNA]</scope>
    <source>
        <strain evidence="3 4">RCC1871</strain>
    </source>
</reference>
<feature type="compositionally biased region" description="Acidic residues" evidence="1">
    <location>
        <begin position="206"/>
        <end position="216"/>
    </location>
</feature>
<feature type="compositionally biased region" description="Low complexity" evidence="1">
    <location>
        <begin position="285"/>
        <end position="300"/>
    </location>
</feature>
<accession>A0AAX4PC36</accession>
<dbReference type="InterPro" id="IPR041232">
    <property type="entry name" value="NPL"/>
</dbReference>
<dbReference type="AlphaFoldDB" id="A0AAX4PC36"/>